<organism evidence="2 3">
    <name type="scientific">Cirrhinus mrigala</name>
    <name type="common">Mrigala</name>
    <dbReference type="NCBI Taxonomy" id="683832"/>
    <lineage>
        <taxon>Eukaryota</taxon>
        <taxon>Metazoa</taxon>
        <taxon>Chordata</taxon>
        <taxon>Craniata</taxon>
        <taxon>Vertebrata</taxon>
        <taxon>Euteleostomi</taxon>
        <taxon>Actinopterygii</taxon>
        <taxon>Neopterygii</taxon>
        <taxon>Teleostei</taxon>
        <taxon>Ostariophysi</taxon>
        <taxon>Cypriniformes</taxon>
        <taxon>Cyprinidae</taxon>
        <taxon>Labeoninae</taxon>
        <taxon>Labeonini</taxon>
        <taxon>Cirrhinus</taxon>
    </lineage>
</organism>
<name>A0ABD0N080_CIRMR</name>
<accession>A0ABD0N080</accession>
<gene>
    <name evidence="2" type="ORF">M9458_049847</name>
</gene>
<reference evidence="2 3" key="1">
    <citation type="submission" date="2024-05" db="EMBL/GenBank/DDBJ databases">
        <title>Genome sequencing and assembly of Indian major carp, Cirrhinus mrigala (Hamilton, 1822).</title>
        <authorList>
            <person name="Mohindra V."/>
            <person name="Chowdhury L.M."/>
            <person name="Lal K."/>
            <person name="Jena J.K."/>
        </authorList>
    </citation>
    <scope>NUCLEOTIDE SEQUENCE [LARGE SCALE GENOMIC DNA]</scope>
    <source>
        <strain evidence="2">CM1030</strain>
        <tissue evidence="2">Blood</tissue>
    </source>
</reference>
<evidence type="ECO:0000313" key="3">
    <source>
        <dbReference type="Proteomes" id="UP001529510"/>
    </source>
</evidence>
<feature type="domain" description="PET" evidence="1">
    <location>
        <begin position="27"/>
        <end position="57"/>
    </location>
</feature>
<dbReference type="InterPro" id="IPR010442">
    <property type="entry name" value="PET_domain"/>
</dbReference>
<dbReference type="AlphaFoldDB" id="A0ABD0N080"/>
<dbReference type="Proteomes" id="UP001529510">
    <property type="component" value="Unassembled WGS sequence"/>
</dbReference>
<evidence type="ECO:0000259" key="1">
    <source>
        <dbReference type="PROSITE" id="PS51303"/>
    </source>
</evidence>
<sequence length="57" mass="6314">MNLDNSGGFHGAIRQLDMEPKVNKLTFGFQRSSTSDDDSGCALEEYAWVPPGLRPEQ</sequence>
<evidence type="ECO:0000313" key="2">
    <source>
        <dbReference type="EMBL" id="KAL0155584.1"/>
    </source>
</evidence>
<keyword evidence="3" id="KW-1185">Reference proteome</keyword>
<protein>
    <recommendedName>
        <fullName evidence="1">PET domain-containing protein</fullName>
    </recommendedName>
</protein>
<dbReference type="Pfam" id="PF06297">
    <property type="entry name" value="PET"/>
    <property type="match status" value="1"/>
</dbReference>
<feature type="non-terminal residue" evidence="2">
    <location>
        <position position="57"/>
    </location>
</feature>
<comment type="caution">
    <text evidence="2">The sequence shown here is derived from an EMBL/GenBank/DDBJ whole genome shotgun (WGS) entry which is preliminary data.</text>
</comment>
<dbReference type="PROSITE" id="PS51303">
    <property type="entry name" value="PET"/>
    <property type="match status" value="1"/>
</dbReference>
<dbReference type="EMBL" id="JAMKFB020000025">
    <property type="protein sequence ID" value="KAL0155584.1"/>
    <property type="molecule type" value="Genomic_DNA"/>
</dbReference>
<proteinExistence type="predicted"/>